<accession>R4K4B0</accession>
<dbReference type="eggNOG" id="COG5577">
    <property type="taxonomic scope" value="Bacteria"/>
</dbReference>
<dbReference type="HOGENOM" id="CLU_163858_1_0_9"/>
<proteinExistence type="inferred from homology"/>
<evidence type="ECO:0000256" key="1">
    <source>
        <dbReference type="ARBA" id="ARBA00022969"/>
    </source>
</evidence>
<dbReference type="OrthoDB" id="1682820at2"/>
<dbReference type="PANTHER" id="PTHR39183:SF1">
    <property type="entry name" value="SPORE COAT PROTEIN F-LIKE PROTEIN YHCQ"/>
    <property type="match status" value="1"/>
</dbReference>
<keyword evidence="5" id="KW-1185">Reference proteome</keyword>
<dbReference type="RefSeq" id="WP_015615727.1">
    <property type="nucleotide sequence ID" value="NC_021182.1"/>
</dbReference>
<organism evidence="4 5">
    <name type="scientific">Clostridium pasteurianum BC1</name>
    <dbReference type="NCBI Taxonomy" id="86416"/>
    <lineage>
        <taxon>Bacteria</taxon>
        <taxon>Bacillati</taxon>
        <taxon>Bacillota</taxon>
        <taxon>Clostridia</taxon>
        <taxon>Eubacteriales</taxon>
        <taxon>Clostridiaceae</taxon>
        <taxon>Clostridium</taxon>
    </lineage>
</organism>
<name>R4K4B0_CLOPA</name>
<evidence type="ECO:0000256" key="3">
    <source>
        <dbReference type="ARBA" id="ARBA00024344"/>
    </source>
</evidence>
<reference evidence="4 5" key="1">
    <citation type="submission" date="2012-01" db="EMBL/GenBank/DDBJ databases">
        <title>Complete sequence of chromosome of Clostridium pasteurianum BC1.</title>
        <authorList>
            <consortium name="US DOE Joint Genome Institute"/>
            <person name="Lucas S."/>
            <person name="Han J."/>
            <person name="Lapidus A."/>
            <person name="Cheng J.-F."/>
            <person name="Goodwin L."/>
            <person name="Pitluck S."/>
            <person name="Peters L."/>
            <person name="Mikhailova N."/>
            <person name="Teshima H."/>
            <person name="Detter J.C."/>
            <person name="Han C."/>
            <person name="Tapia R."/>
            <person name="Land M."/>
            <person name="Hauser L."/>
            <person name="Kyrpides N."/>
            <person name="Ivanova N."/>
            <person name="Pagani I."/>
            <person name="Dunn J."/>
            <person name="Taghavi S."/>
            <person name="Francis A."/>
            <person name="van der Lelie D."/>
            <person name="Woyke T."/>
        </authorList>
    </citation>
    <scope>NUCLEOTIDE SEQUENCE [LARGE SCALE GENOMIC DNA]</scope>
    <source>
        <strain evidence="4 5">BC1</strain>
    </source>
</reference>
<evidence type="ECO:0000256" key="2">
    <source>
        <dbReference type="ARBA" id="ARBA00024325"/>
    </source>
</evidence>
<dbReference type="KEGG" id="cpas:Clopa_2568"/>
<dbReference type="EMBL" id="CP003261">
    <property type="protein sequence ID" value="AGK97428.1"/>
    <property type="molecule type" value="Genomic_DNA"/>
</dbReference>
<comment type="subcellular location">
    <subcellularLocation>
        <location evidence="2">Spore coat</location>
    </subcellularLocation>
</comment>
<evidence type="ECO:0000313" key="5">
    <source>
        <dbReference type="Proteomes" id="UP000013523"/>
    </source>
</evidence>
<dbReference type="PATRIC" id="fig|86416.3.peg.2554"/>
<comment type="similarity">
    <text evidence="3">Belongs to the CotF family.</text>
</comment>
<dbReference type="InterPro" id="IPR012347">
    <property type="entry name" value="Ferritin-like"/>
</dbReference>
<keyword evidence="1" id="KW-0749">Sporulation</keyword>
<evidence type="ECO:0000313" key="4">
    <source>
        <dbReference type="EMBL" id="AGK97428.1"/>
    </source>
</evidence>
<sequence>MPSLLENITRKTSSINDEVITNSMLASATASANMYLNAALTSSTPELRAMYSSSLGQIITGHSILTDLVIKNGWAQPYNAPVQQLSSSYEKSTNELQAK</sequence>
<gene>
    <name evidence="4" type="ORF">Clopa_2568</name>
</gene>
<dbReference type="STRING" id="86416.Clopa_2568"/>
<dbReference type="Proteomes" id="UP000013523">
    <property type="component" value="Chromosome"/>
</dbReference>
<dbReference type="PANTHER" id="PTHR39183">
    <property type="entry name" value="SPORE COAT PROTEIN F-LIKE PROTEIN YHCQ"/>
    <property type="match status" value="1"/>
</dbReference>
<dbReference type="InterPro" id="IPR012851">
    <property type="entry name" value="Spore_coat_CotF-like"/>
</dbReference>
<protein>
    <submittedName>
        <fullName evidence="4">Coat F domain-containing protein</fullName>
    </submittedName>
</protein>
<dbReference type="GO" id="GO:0030435">
    <property type="term" value="P:sporulation resulting in formation of a cellular spore"/>
    <property type="evidence" value="ECO:0007669"/>
    <property type="project" value="UniProtKB-KW"/>
</dbReference>
<dbReference type="Gene3D" id="1.20.1260.10">
    <property type="match status" value="1"/>
</dbReference>
<dbReference type="AlphaFoldDB" id="R4K4B0"/>
<dbReference type="Pfam" id="PF07875">
    <property type="entry name" value="Coat_F"/>
    <property type="match status" value="1"/>
</dbReference>